<name>A0A1Z9Z246_9GAMM</name>
<reference evidence="2 3" key="1">
    <citation type="submission" date="2017-05" db="EMBL/GenBank/DDBJ databases">
        <title>Acinetobacter populi ANC 5415 (= PBJ7), whole genome shotgun sequencing project.</title>
        <authorList>
            <person name="Nemec A."/>
            <person name="Radolfova-Krizova L."/>
        </authorList>
    </citation>
    <scope>NUCLEOTIDE SEQUENCE [LARGE SCALE GENOMIC DNA]</scope>
    <source>
        <strain evidence="2 3">PBJ7</strain>
    </source>
</reference>
<evidence type="ECO:0000313" key="3">
    <source>
        <dbReference type="Proteomes" id="UP000196536"/>
    </source>
</evidence>
<organism evidence="2 3">
    <name type="scientific">Acinetobacter populi</name>
    <dbReference type="NCBI Taxonomy" id="1582270"/>
    <lineage>
        <taxon>Bacteria</taxon>
        <taxon>Pseudomonadati</taxon>
        <taxon>Pseudomonadota</taxon>
        <taxon>Gammaproteobacteria</taxon>
        <taxon>Moraxellales</taxon>
        <taxon>Moraxellaceae</taxon>
        <taxon>Acinetobacter</taxon>
    </lineage>
</organism>
<evidence type="ECO:0000313" key="2">
    <source>
        <dbReference type="EMBL" id="OUY08541.1"/>
    </source>
</evidence>
<protein>
    <submittedName>
        <fullName evidence="2">Uncharacterized protein</fullName>
    </submittedName>
</protein>
<dbReference type="RefSeq" id="WP_087619208.1">
    <property type="nucleotide sequence ID" value="NZ_NEXX01000001.1"/>
</dbReference>
<keyword evidence="3" id="KW-1185">Reference proteome</keyword>
<dbReference type="EMBL" id="NEXX01000001">
    <property type="protein sequence ID" value="OUY08541.1"/>
    <property type="molecule type" value="Genomic_DNA"/>
</dbReference>
<feature type="region of interest" description="Disordered" evidence="1">
    <location>
        <begin position="355"/>
        <end position="385"/>
    </location>
</feature>
<feature type="compositionally biased region" description="Acidic residues" evidence="1">
    <location>
        <begin position="362"/>
        <end position="385"/>
    </location>
</feature>
<dbReference type="AlphaFoldDB" id="A0A1Z9Z246"/>
<comment type="caution">
    <text evidence="2">The sequence shown here is derived from an EMBL/GenBank/DDBJ whole genome shotgun (WGS) entry which is preliminary data.</text>
</comment>
<dbReference type="OrthoDB" id="6692277at2"/>
<sequence length="385" mass="43616">MSDHYPWLACVLGTCLLVGCTQSSDAPEVLIPDQAQATSQRLNIEQRQVLFTGEHLTAFDSRADDRTAYVEEFSHYLHQQGGLHRTVQALRQKLKLTPTQILVLGSAQNPNFDSRSFSLMEFPLNNLFANANDLTINHIRTLKTAPKLEKGEVENTAQYQQRIKTQQEAIKLLTRHMQVDLGRIEDALNFLARNISIEVNNELEGNFVGYDADSQIMQLVVAQTIYQSNGNVIRSLNLSFKIKPDAAKRLLDDLRNAMDTRYSLGFIFDFRDGYLALNKVLIYRTNPLSFPGDEQVAALIVPEHMQLLQYAMEHGEKTGDATLLYDFPINQLLPFEFGLENYGKRASMQNKFVEESTASFESEPEELGGDIVNDEMPEQDVEAYL</sequence>
<dbReference type="Proteomes" id="UP000196536">
    <property type="component" value="Unassembled WGS sequence"/>
</dbReference>
<gene>
    <name evidence="2" type="ORF">CAP51_02695</name>
</gene>
<proteinExistence type="predicted"/>
<accession>A0A1Z9Z246</accession>
<evidence type="ECO:0000256" key="1">
    <source>
        <dbReference type="SAM" id="MobiDB-lite"/>
    </source>
</evidence>